<dbReference type="SUPFAM" id="SSF52799">
    <property type="entry name" value="(Phosphotyrosine protein) phosphatases II"/>
    <property type="match status" value="1"/>
</dbReference>
<feature type="domain" description="Tyrosine specific protein phosphatases" evidence="2">
    <location>
        <begin position="100"/>
        <end position="141"/>
    </location>
</feature>
<evidence type="ECO:0000313" key="3">
    <source>
        <dbReference type="EMBL" id="QPZ92851.1"/>
    </source>
</evidence>
<name>A0ABX6YYQ0_9RHOB</name>
<reference evidence="3 4" key="1">
    <citation type="submission" date="2020-05" db="EMBL/GenBank/DDBJ databases">
        <title>Thioclava electrotropha strain Elox9 finished genome.</title>
        <authorList>
            <person name="Rowe A.R."/>
            <person name="Wilbanks E.G."/>
        </authorList>
    </citation>
    <scope>NUCLEOTIDE SEQUENCE [LARGE SCALE GENOMIC DNA]</scope>
    <source>
        <strain evidence="3 4">Elox9</strain>
    </source>
</reference>
<organism evidence="3 4">
    <name type="scientific">Thioclava electrotropha</name>
    <dbReference type="NCBI Taxonomy" id="1549850"/>
    <lineage>
        <taxon>Bacteria</taxon>
        <taxon>Pseudomonadati</taxon>
        <taxon>Pseudomonadota</taxon>
        <taxon>Alphaproteobacteria</taxon>
        <taxon>Rhodobacterales</taxon>
        <taxon>Paracoccaceae</taxon>
        <taxon>Thioclava</taxon>
    </lineage>
</organism>
<dbReference type="Proteomes" id="UP000192422">
    <property type="component" value="Chromosome"/>
</dbReference>
<dbReference type="RefSeq" id="WP_083078070.1">
    <property type="nucleotide sequence ID" value="NZ_CP053562.1"/>
</dbReference>
<dbReference type="PROSITE" id="PS50056">
    <property type="entry name" value="TYR_PHOSPHATASE_2"/>
    <property type="match status" value="1"/>
</dbReference>
<evidence type="ECO:0000313" key="4">
    <source>
        <dbReference type="Proteomes" id="UP000192422"/>
    </source>
</evidence>
<keyword evidence="4" id="KW-1185">Reference proteome</keyword>
<evidence type="ECO:0000259" key="2">
    <source>
        <dbReference type="PROSITE" id="PS50056"/>
    </source>
</evidence>
<dbReference type="PANTHER" id="PTHR31126:SF72">
    <property type="entry name" value="DUAL SPECIFICITY PROTEIN PHOSPHATASE TPBA"/>
    <property type="match status" value="1"/>
</dbReference>
<gene>
    <name evidence="3" type="ORF">AKL02_019410</name>
</gene>
<dbReference type="Pfam" id="PF22741">
    <property type="entry name" value="PTP-NADK"/>
    <property type="match status" value="1"/>
</dbReference>
<dbReference type="InterPro" id="IPR055214">
    <property type="entry name" value="PTP-NADK"/>
</dbReference>
<comment type="similarity">
    <text evidence="1">Belongs to the protein-tyrosine phosphatase family.</text>
</comment>
<dbReference type="InterPro" id="IPR000387">
    <property type="entry name" value="Tyr_Pase_dom"/>
</dbReference>
<dbReference type="InterPro" id="IPR016130">
    <property type="entry name" value="Tyr_Pase_AS"/>
</dbReference>
<dbReference type="PANTHER" id="PTHR31126">
    <property type="entry name" value="TYROSINE-PROTEIN PHOSPHATASE"/>
    <property type="match status" value="1"/>
</dbReference>
<dbReference type="PROSITE" id="PS00383">
    <property type="entry name" value="TYR_PHOSPHATASE_1"/>
    <property type="match status" value="1"/>
</dbReference>
<proteinExistence type="inferred from homology"/>
<dbReference type="Gene3D" id="3.90.190.10">
    <property type="entry name" value="Protein tyrosine phosphatase superfamily"/>
    <property type="match status" value="1"/>
</dbReference>
<accession>A0ABX6YYQ0</accession>
<sequence length="183" mass="20082">MKLRKIAQVVGTVLLGTLAALVLYFGFLQMTGNFHTVVAGEFYRSNQPTAERLKSYKKKDGIRSVLNLRGAHPGQAWYDEEKAAAQRLGLTLIDFKMSDHEVLSPARIAVLEAAMADAPKPLLVHCKAGADRTGLAAALYLAHQKKRSPSEAGWQLSLLYGHVGVPRLSRAWPMDETWLAANS</sequence>
<evidence type="ECO:0000256" key="1">
    <source>
        <dbReference type="ARBA" id="ARBA00009580"/>
    </source>
</evidence>
<dbReference type="EMBL" id="CP053562">
    <property type="protein sequence ID" value="QPZ92851.1"/>
    <property type="molecule type" value="Genomic_DNA"/>
</dbReference>
<protein>
    <submittedName>
        <fullName evidence="3">Protein tyrosine phosphatase</fullName>
    </submittedName>
</protein>
<dbReference type="InterPro" id="IPR029021">
    <property type="entry name" value="Prot-tyrosine_phosphatase-like"/>
</dbReference>